<evidence type="ECO:0000313" key="2">
    <source>
        <dbReference type="EMBL" id="MCY0147553.1"/>
    </source>
</evidence>
<organism evidence="2 3">
    <name type="scientific">Hoeflea algicola</name>
    <dbReference type="NCBI Taxonomy" id="2983763"/>
    <lineage>
        <taxon>Bacteria</taxon>
        <taxon>Pseudomonadati</taxon>
        <taxon>Pseudomonadota</taxon>
        <taxon>Alphaproteobacteria</taxon>
        <taxon>Hyphomicrobiales</taxon>
        <taxon>Rhizobiaceae</taxon>
        <taxon>Hoeflea</taxon>
    </lineage>
</organism>
<gene>
    <name evidence="2" type="ORF">OEG84_07455</name>
</gene>
<dbReference type="Proteomes" id="UP001073227">
    <property type="component" value="Unassembled WGS sequence"/>
</dbReference>
<accession>A0ABT3Z6Z9</accession>
<dbReference type="Pfam" id="PF13020">
    <property type="entry name" value="NOV_C"/>
    <property type="match status" value="1"/>
</dbReference>
<keyword evidence="3" id="KW-1185">Reference proteome</keyword>
<comment type="caution">
    <text evidence="2">The sequence shown here is derived from an EMBL/GenBank/DDBJ whole genome shotgun (WGS) entry which is preliminary data.</text>
</comment>
<reference evidence="2" key="1">
    <citation type="submission" date="2022-10" db="EMBL/GenBank/DDBJ databases">
        <title>Hoeflea sp. G2-23, isolated from marine algae.</title>
        <authorList>
            <person name="Kristyanto S."/>
            <person name="Kim J.M."/>
            <person name="Jeon C.O."/>
        </authorList>
    </citation>
    <scope>NUCLEOTIDE SEQUENCE</scope>
    <source>
        <strain evidence="2">G2-23</strain>
    </source>
</reference>
<sequence>MSDGLRGTDWTRSEVQLCVATYFDLLEKQNANEPFIKAHVYRDLAQQTGRTASSIEFKFQNISAVLNEMGLDWLTGLAPLANFQKLLAETIIEYEDRVRALETVSEPKGLEDLAGLFVESPPERATGKTSIPEYMEKLVRKFDPVERDRKNRLLGEAGEEIALEYEKRCLHAIERHDLAENVRWVSKIEGDGAGYDILSFDGRGEKKFIEVKTTIGSNTTPFFISRNEFDFSKRETERFRLFRVFDFRKSPRAFELQGPLENFVRLSTETFRADFRA</sequence>
<dbReference type="EMBL" id="JAOVZR010000001">
    <property type="protein sequence ID" value="MCY0147553.1"/>
    <property type="molecule type" value="Genomic_DNA"/>
</dbReference>
<evidence type="ECO:0000313" key="3">
    <source>
        <dbReference type="Proteomes" id="UP001073227"/>
    </source>
</evidence>
<feature type="domain" description="Protein NO VEIN C-terminal" evidence="1">
    <location>
        <begin position="159"/>
        <end position="254"/>
    </location>
</feature>
<protein>
    <submittedName>
        <fullName evidence="2">DUF3883 domain-containing protein</fullName>
    </submittedName>
</protein>
<dbReference type="RefSeq" id="WP_267653155.1">
    <property type="nucleotide sequence ID" value="NZ_JAOVZR010000001.1"/>
</dbReference>
<proteinExistence type="predicted"/>
<dbReference type="InterPro" id="IPR024975">
    <property type="entry name" value="NOV_C"/>
</dbReference>
<evidence type="ECO:0000259" key="1">
    <source>
        <dbReference type="Pfam" id="PF13020"/>
    </source>
</evidence>
<name>A0ABT3Z6Z9_9HYPH</name>